<dbReference type="PANTHER" id="PTHR32329">
    <property type="entry name" value="BIFUNCTIONAL PROTEIN [INCLUDES 2-HYDROXYACYL-COA DEHYDRATASE (N-TER) AND ITS ACTIVATOR DOMAIN (C_TERM)-RELATED"/>
    <property type="match status" value="1"/>
</dbReference>
<dbReference type="CDD" id="cd24034">
    <property type="entry name" value="ASKHA_NBD_O66634-like_rpt1"/>
    <property type="match status" value="1"/>
</dbReference>
<feature type="domain" description="ATPase BadF/BadG/BcrA/BcrD type" evidence="1">
    <location>
        <begin position="321"/>
        <end position="575"/>
    </location>
</feature>
<reference evidence="3 5" key="1">
    <citation type="submission" date="2013-02" db="EMBL/GenBank/DDBJ databases">
        <title>The Genome Sequence of Enterococcus moraviensis BAA-383.</title>
        <authorList>
            <consortium name="The Broad Institute Genome Sequencing Platform"/>
            <consortium name="The Broad Institute Genome Sequencing Center for Infectious Disease"/>
            <person name="Earl A.M."/>
            <person name="Gilmore M.S."/>
            <person name="Lebreton F."/>
            <person name="Walker B."/>
            <person name="Young S.K."/>
            <person name="Zeng Q."/>
            <person name="Gargeya S."/>
            <person name="Fitzgerald M."/>
            <person name="Haas B."/>
            <person name="Abouelleil A."/>
            <person name="Alvarado L."/>
            <person name="Arachchi H.M."/>
            <person name="Berlin A.M."/>
            <person name="Chapman S.B."/>
            <person name="Dewar J."/>
            <person name="Goldberg J."/>
            <person name="Griggs A."/>
            <person name="Gujja S."/>
            <person name="Hansen M."/>
            <person name="Howarth C."/>
            <person name="Imamovic A."/>
            <person name="Larimer J."/>
            <person name="McCowan C."/>
            <person name="Murphy C."/>
            <person name="Neiman D."/>
            <person name="Pearson M."/>
            <person name="Priest M."/>
            <person name="Roberts A."/>
            <person name="Saif S."/>
            <person name="Shea T."/>
            <person name="Sisk P."/>
            <person name="Sykes S."/>
            <person name="Wortman J."/>
            <person name="Nusbaum C."/>
            <person name="Birren B."/>
        </authorList>
    </citation>
    <scope>NUCLEOTIDE SEQUENCE [LARGE SCALE GENOMIC DNA]</scope>
    <source>
        <strain evidence="3 5">ATCC BAA-383</strain>
    </source>
</reference>
<accession>R2QYE9</accession>
<dbReference type="eggNOG" id="COG3580">
    <property type="taxonomic scope" value="Bacteria"/>
</dbReference>
<feature type="domain" description="DUF2229" evidence="2">
    <location>
        <begin position="671"/>
        <end position="890"/>
    </location>
</feature>
<dbReference type="eggNOG" id="COG1924">
    <property type="taxonomic scope" value="Bacteria"/>
</dbReference>
<organism evidence="3 5">
    <name type="scientific">Enterococcus moraviensis ATCC BAA-383</name>
    <dbReference type="NCBI Taxonomy" id="1158609"/>
    <lineage>
        <taxon>Bacteria</taxon>
        <taxon>Bacillati</taxon>
        <taxon>Bacillota</taxon>
        <taxon>Bacilli</taxon>
        <taxon>Lactobacillales</taxon>
        <taxon>Enterococcaceae</taxon>
        <taxon>Enterococcus</taxon>
    </lineage>
</organism>
<dbReference type="STRING" id="155617.RV09_GL001332"/>
<dbReference type="eggNOG" id="COG3581">
    <property type="taxonomic scope" value="Bacteria"/>
</dbReference>
<dbReference type="Pfam" id="PF09989">
    <property type="entry name" value="DUF2229"/>
    <property type="match status" value="1"/>
</dbReference>
<dbReference type="PATRIC" id="fig|1158609.3.peg.976"/>
<evidence type="ECO:0000313" key="5">
    <source>
        <dbReference type="Proteomes" id="UP000013781"/>
    </source>
</evidence>
<dbReference type="OrthoDB" id="9802715at2"/>
<dbReference type="EMBL" id="ASWB01000001">
    <property type="protein sequence ID" value="EOT73850.1"/>
    <property type="molecule type" value="Genomic_DNA"/>
</dbReference>
<dbReference type="InterPro" id="IPR043129">
    <property type="entry name" value="ATPase_NBD"/>
</dbReference>
<evidence type="ECO:0000313" key="3">
    <source>
        <dbReference type="EMBL" id="EOI01615.1"/>
    </source>
</evidence>
<keyword evidence="6" id="KW-1185">Reference proteome</keyword>
<sequence length="1415" mass="157107">MTIRAGIDVGSTTVKLVIIDEENQTKFAKYERHYSDVKAATEKVLYEAMDELGEETPITMTITGSGGMGLADVLTISFVQEVIACTKTVEKIIPETDVAIELGGEDAKITFFEGALEQRMNGSCAGGTGAFIDQMAVLLKTDANGVNELAKNYQTIYPIASRCGVFAKTDVQPLINEGAAKEDISASIFQAVVNQTIAGLAAGRKIKGKIAFLGGPLFFMSELRKRFIETLDVKPEDVIFPENPQLFVAMGAAIYSEGAKPTTLADLIHRLTKGDQEQLKPTDTLAPLFNDEKELNDFRERHDQAKAQEKPLAEHHGVAFLGIDAGSTTTKVTLIDEEGNLLFSFYGNNQGQPLETTMSVLKDLYQQLPQDVFIGKSAVTGYGEHLIKNALKVDIGEVETMAHYKAADHFQPGVDFILDIGGQDMKAMTIKDGVLSSIQLNEACSSGCGSFIETFAKSLNFDVKDFAIEALSSKAPVDLGSRCTVFMNSKVKQVQKEGASVGDISAGLSYSVIKNAIYKVIKVRRPEELGKKIVCQGGTFYNEAVLRAFEMISEREVVRPSIAGLMGAYGAALIALENYELGEETTILGLEELDTFTADKEFTHCGLCENNCMMTVTIFSDGRQFVTGNRCERGARIKVKREDRRVNLVDYKYRKLFKYRPLKEKDAVHGRIGIPRVLNMYENYPLWHTFFTDLGFRVELSPRSNKELYEQGMETIPSDTACYPAKITHGHIQALIDSNIPMIFYPGVVFERQESAEADNHFNCPIVQSYPDVIRNNVDDIRDGKVDYRNPYINLANEASVAKVLTETFADLGISAEQIAQALRHGYEELDSFKEDVRNKGEETLVMLNQKGEKGIVLSGRPYHLDPEINHGIADVITQEGFHVLTEDCVSHLSDVGNLRVVNQWVYHSRLYAAARVVAKSKNLELVQLNSFGCGLDAVTTDQVEEIMNQYGKIYTVLKIDEGSNLGAIRIRLRSLKAAVGEREKMNFEPKLQHEEPEKIIFTKEMKKTHTLLLPMLSPIHQSGLVDVALKASGYNVVCLPADDREAVNVGLKYVNNDACYPAIISIGQLVEALESGEYDLNHVSVMMTQTGGGCRATNYIPLLRKALNDAGFPQVPVVSVSMGNKGVESNPGFKFTLPMLKRVAVAFLYGDLFERVVYRTRPYETKVGMIDALHAKWLKQIEKNVRNGSLTLFNRNMKKIIKEFDEIPLNEVKKPKVGIVGEILVKYSPTANNDIVRLLEAEGAEAVVPDIVGFMNYSLYNQIWKYDNMGMSKQSKNLAQFAIRIIEYVEKPMDKALRNSKRFEGLSSIHELAEDAGKILSIGNHTGEGWFLTGEMIELLKSDVNNIVCMQPFGCLPNHVVGKGVTKELRRQYPKANIAPIDYDPGVSLVNQLNRIRLMMATANKMMDEEKVRS</sequence>
<evidence type="ECO:0000313" key="4">
    <source>
        <dbReference type="EMBL" id="EOT73850.1"/>
    </source>
</evidence>
<dbReference type="HOGENOM" id="CLU_002393_1_0_9"/>
<dbReference type="Gene3D" id="3.30.420.40">
    <property type="match status" value="4"/>
</dbReference>
<dbReference type="SUPFAM" id="SSF53067">
    <property type="entry name" value="Actin-like ATPase domain"/>
    <property type="match status" value="2"/>
</dbReference>
<dbReference type="Proteomes" id="UP000014157">
    <property type="component" value="Unassembled WGS sequence"/>
</dbReference>
<comment type="caution">
    <text evidence="3">The sequence shown here is derived from an EMBL/GenBank/DDBJ whole genome shotgun (WGS) entry which is preliminary data.</text>
</comment>
<dbReference type="RefSeq" id="WP_010764416.1">
    <property type="nucleotide sequence ID" value="NZ_ASWB01000001.1"/>
</dbReference>
<dbReference type="Pfam" id="PF01869">
    <property type="entry name" value="BcrAD_BadFG"/>
    <property type="match status" value="2"/>
</dbReference>
<feature type="domain" description="ATPase BadF/BadG/BcrA/BcrD type" evidence="1">
    <location>
        <begin position="6"/>
        <end position="255"/>
    </location>
</feature>
<dbReference type="InterPro" id="IPR018709">
    <property type="entry name" value="CoA_activase_DUF2229"/>
</dbReference>
<dbReference type="CDD" id="cd24035">
    <property type="entry name" value="ASKHA_NBD_O66634-like_rpt2"/>
    <property type="match status" value="1"/>
</dbReference>
<evidence type="ECO:0000259" key="1">
    <source>
        <dbReference type="Pfam" id="PF01869"/>
    </source>
</evidence>
<dbReference type="Proteomes" id="UP000013781">
    <property type="component" value="Unassembled WGS sequence"/>
</dbReference>
<dbReference type="InterPro" id="IPR002731">
    <property type="entry name" value="ATPase_BadF"/>
</dbReference>
<reference evidence="4 6" key="2">
    <citation type="submission" date="2013-03" db="EMBL/GenBank/DDBJ databases">
        <title>The Genome Sequence of Enterococcus moraviensis BAA-383 (PacBio/Illumina hybrid assembly).</title>
        <authorList>
            <consortium name="The Broad Institute Genomics Platform"/>
            <consortium name="The Broad Institute Genome Sequencing Center for Infectious Disease"/>
            <person name="Earl A."/>
            <person name="Russ C."/>
            <person name="Gilmore M."/>
            <person name="Surin D."/>
            <person name="Walker B."/>
            <person name="Young S."/>
            <person name="Zeng Q."/>
            <person name="Gargeya S."/>
            <person name="Fitzgerald M."/>
            <person name="Haas B."/>
            <person name="Abouelleil A."/>
            <person name="Allen A.W."/>
            <person name="Alvarado L."/>
            <person name="Arachchi H.M."/>
            <person name="Berlin A.M."/>
            <person name="Chapman S.B."/>
            <person name="Gainer-Dewar J."/>
            <person name="Goldberg J."/>
            <person name="Griggs A."/>
            <person name="Gujja S."/>
            <person name="Hansen M."/>
            <person name="Howarth C."/>
            <person name="Imamovic A."/>
            <person name="Ireland A."/>
            <person name="Larimer J."/>
            <person name="McCowan C."/>
            <person name="Murphy C."/>
            <person name="Pearson M."/>
            <person name="Poon T.W."/>
            <person name="Priest M."/>
            <person name="Roberts A."/>
            <person name="Saif S."/>
            <person name="Shea T."/>
            <person name="Sisk P."/>
            <person name="Sykes S."/>
            <person name="Wortman J."/>
            <person name="Nusbaum C."/>
            <person name="Birren B."/>
        </authorList>
    </citation>
    <scope>NUCLEOTIDE SEQUENCE [LARGE SCALE GENOMIC DNA]</scope>
    <source>
        <strain evidence="4 6">ATCC BAA-383</strain>
    </source>
</reference>
<dbReference type="PANTHER" id="PTHR32329:SF4">
    <property type="entry name" value="ACTIVATOR OF 2-HYDROXYACYL-COA DEHYDRATASE"/>
    <property type="match status" value="1"/>
</dbReference>
<evidence type="ECO:0000259" key="2">
    <source>
        <dbReference type="Pfam" id="PF09989"/>
    </source>
</evidence>
<proteinExistence type="predicted"/>
<dbReference type="EMBL" id="AJAS01000013">
    <property type="protein sequence ID" value="EOI01615.1"/>
    <property type="molecule type" value="Genomic_DNA"/>
</dbReference>
<name>R2QYE9_9ENTE</name>
<evidence type="ECO:0000313" key="6">
    <source>
        <dbReference type="Proteomes" id="UP000014157"/>
    </source>
</evidence>
<protein>
    <submittedName>
        <fullName evidence="3">2-hydroxyglutaryl-CoA dehydratase activator</fullName>
    </submittedName>
</protein>
<dbReference type="InterPro" id="IPR051805">
    <property type="entry name" value="Dehydratase_Activator_Redct"/>
</dbReference>
<gene>
    <name evidence="4" type="ORF">I586_00844</name>
    <name evidence="3" type="ORF">UAY_01023</name>
</gene>